<accession>Q52PU0</accession>
<keyword evidence="2" id="KW-1185">Reference proteome</keyword>
<protein>
    <submittedName>
        <fullName evidence="1">Uncharacterized protein</fullName>
    </submittedName>
</protein>
<evidence type="ECO:0000313" key="2">
    <source>
        <dbReference type="Proteomes" id="UP000001305"/>
    </source>
</evidence>
<dbReference type="Proteomes" id="UP000001305">
    <property type="component" value="Segment"/>
</dbReference>
<dbReference type="GeneID" id="5076605"/>
<dbReference type="InterPro" id="IPR009384">
    <property type="entry name" value="SwrD-like"/>
</dbReference>
<organism evidence="1 2">
    <name type="scientific">Xanthomonas phage Xp15</name>
    <dbReference type="NCBI Taxonomy" id="322855"/>
    <lineage>
        <taxon>Viruses</taxon>
        <taxon>Duplodnaviria</taxon>
        <taxon>Heunggongvirae</taxon>
        <taxon>Uroviricota</taxon>
        <taxon>Caudoviricetes</taxon>
        <taxon>Alachuavirus</taxon>
        <taxon>Alachuavirus Xp15</taxon>
    </lineage>
</organism>
<name>Q52PU0_9CAUD</name>
<dbReference type="KEGG" id="vg:5076605"/>
<sequence length="75" mass="8420">MQLIKVTYFSGRVMYFNPNNVVTITRKPDSTVITTVTPSDYVDGVPTYEHHVQEEIDKVLAQISPYVDVMILGGS</sequence>
<dbReference type="EMBL" id="AY986977">
    <property type="protein sequence ID" value="AAX84907.1"/>
    <property type="molecule type" value="Genomic_DNA"/>
</dbReference>
<proteinExistence type="predicted"/>
<dbReference type="RefSeq" id="YP_239339.1">
    <property type="nucleotide sequence ID" value="NC_007024.1"/>
</dbReference>
<evidence type="ECO:0000313" key="1">
    <source>
        <dbReference type="EMBL" id="AAX84907.1"/>
    </source>
</evidence>
<reference evidence="1 2" key="1">
    <citation type="submission" date="2005-03" db="EMBL/GenBank/DDBJ databases">
        <title>Sequencing of bacteriophage Xp15 from Xanthomonas campestris pv. pelargonii and identification of the lysis genes.</title>
        <authorList>
            <person name="Ramadugu C."/>
            <person name="Gabriel D.W."/>
        </authorList>
    </citation>
    <scope>NUCLEOTIDE SEQUENCE [LARGE SCALE GENOMIC DNA]</scope>
</reference>
<dbReference type="Pfam" id="PF06289">
    <property type="entry name" value="FlbD"/>
    <property type="match status" value="1"/>
</dbReference>